<evidence type="ECO:0008006" key="8">
    <source>
        <dbReference type="Google" id="ProtNLM"/>
    </source>
</evidence>
<gene>
    <name evidence="7" type="ORF">METZ01_LOCUS10516</name>
</gene>
<dbReference type="GO" id="GO:0044341">
    <property type="term" value="P:sodium-dependent phosphate transport"/>
    <property type="evidence" value="ECO:0007669"/>
    <property type="project" value="InterPro"/>
</dbReference>
<keyword evidence="2" id="KW-1003">Cell membrane</keyword>
<feature type="transmembrane region" description="Helical" evidence="6">
    <location>
        <begin position="132"/>
        <end position="153"/>
    </location>
</feature>
<feature type="transmembrane region" description="Helical" evidence="6">
    <location>
        <begin position="364"/>
        <end position="383"/>
    </location>
</feature>
<accession>A0A381NSU0</accession>
<evidence type="ECO:0000256" key="3">
    <source>
        <dbReference type="ARBA" id="ARBA00022692"/>
    </source>
</evidence>
<keyword evidence="3 6" id="KW-0812">Transmembrane</keyword>
<dbReference type="GO" id="GO:0005436">
    <property type="term" value="F:sodium:phosphate symporter activity"/>
    <property type="evidence" value="ECO:0007669"/>
    <property type="project" value="InterPro"/>
</dbReference>
<protein>
    <recommendedName>
        <fullName evidence="8">PhoU domain-containing protein</fullName>
    </recommendedName>
</protein>
<feature type="transmembrane region" description="Helical" evidence="6">
    <location>
        <begin position="53"/>
        <end position="74"/>
    </location>
</feature>
<proteinExistence type="predicted"/>
<keyword evidence="4 6" id="KW-1133">Transmembrane helix</keyword>
<dbReference type="PANTHER" id="PTHR10010:SF46">
    <property type="entry name" value="SODIUM-DEPENDENT PHOSPHATE TRANSPORT PROTEIN 2B"/>
    <property type="match status" value="1"/>
</dbReference>
<dbReference type="EMBL" id="UINC01000571">
    <property type="protein sequence ID" value="SUZ57662.1"/>
    <property type="molecule type" value="Genomic_DNA"/>
</dbReference>
<sequence>MRIDSLSESKRQELLFVVWRVMAVVFLLLVFLLGVKGLGDGFKLFGSNFLDSFFTLTANPFVGIFVGVLATTLVQSSSVSTSMIVGLVAAPENPLPLANAVPMIMGANIGTTVTCTIVSLAHMGRRDEFEKAFAVAGCHDFFNVLAVMIFLPLELATGYLQSIARFLSSLVGGIGGFTYESPFKALLSLGFVPIQSLAEALFDLDLGRAIFLVGISAGLIFLALWLIVRLMRTLVISRIETAVTSALGSNVLIAMVIGVIVTVMVQSSSITTSIMVPLAAAGVLRLEQAFPITIGANIGTTITAMGAALAVSGANAQAGIEIALVHLFFNLSAAILIYPVERIRQVPLRAARILAAVAVKSRKLALCYVATMFYGFPALLIYLTKVFE</sequence>
<feature type="transmembrane region" description="Helical" evidence="6">
    <location>
        <begin position="12"/>
        <end position="33"/>
    </location>
</feature>
<feature type="transmembrane region" description="Helical" evidence="6">
    <location>
        <begin position="210"/>
        <end position="230"/>
    </location>
</feature>
<dbReference type="Pfam" id="PF02690">
    <property type="entry name" value="Na_Pi_cotrans"/>
    <property type="match status" value="2"/>
</dbReference>
<dbReference type="InterPro" id="IPR003841">
    <property type="entry name" value="Na/Pi_transpt"/>
</dbReference>
<dbReference type="PANTHER" id="PTHR10010">
    <property type="entry name" value="SOLUTE CARRIER FAMILY 34 SODIUM PHOSPHATE , MEMBER 2-RELATED"/>
    <property type="match status" value="1"/>
</dbReference>
<name>A0A381NSU0_9ZZZZ</name>
<evidence type="ECO:0000313" key="7">
    <source>
        <dbReference type="EMBL" id="SUZ57662.1"/>
    </source>
</evidence>
<evidence type="ECO:0000256" key="6">
    <source>
        <dbReference type="SAM" id="Phobius"/>
    </source>
</evidence>
<feature type="transmembrane region" description="Helical" evidence="6">
    <location>
        <begin position="298"/>
        <end position="316"/>
    </location>
</feature>
<dbReference type="GO" id="GO:0005886">
    <property type="term" value="C:plasma membrane"/>
    <property type="evidence" value="ECO:0007669"/>
    <property type="project" value="UniProtKB-SubCell"/>
</dbReference>
<evidence type="ECO:0000256" key="1">
    <source>
        <dbReference type="ARBA" id="ARBA00004651"/>
    </source>
</evidence>
<reference evidence="7" key="1">
    <citation type="submission" date="2018-05" db="EMBL/GenBank/DDBJ databases">
        <authorList>
            <person name="Lanie J.A."/>
            <person name="Ng W.-L."/>
            <person name="Kazmierczak K.M."/>
            <person name="Andrzejewski T.M."/>
            <person name="Davidsen T.M."/>
            <person name="Wayne K.J."/>
            <person name="Tettelin H."/>
            <person name="Glass J.I."/>
            <person name="Rusch D."/>
            <person name="Podicherti R."/>
            <person name="Tsui H.-C.T."/>
            <person name="Winkler M.E."/>
        </authorList>
    </citation>
    <scope>NUCLEOTIDE SEQUENCE</scope>
</reference>
<evidence type="ECO:0000256" key="4">
    <source>
        <dbReference type="ARBA" id="ARBA00022989"/>
    </source>
</evidence>
<feature type="transmembrane region" description="Helical" evidence="6">
    <location>
        <begin position="322"/>
        <end position="343"/>
    </location>
</feature>
<feature type="transmembrane region" description="Helical" evidence="6">
    <location>
        <begin position="242"/>
        <end position="264"/>
    </location>
</feature>
<dbReference type="NCBIfam" id="NF037997">
    <property type="entry name" value="Na_Pi_symport"/>
    <property type="match status" value="2"/>
</dbReference>
<evidence type="ECO:0000256" key="2">
    <source>
        <dbReference type="ARBA" id="ARBA00022475"/>
    </source>
</evidence>
<dbReference type="AlphaFoldDB" id="A0A381NSU0"/>
<comment type="subcellular location">
    <subcellularLocation>
        <location evidence="1">Cell membrane</location>
        <topology evidence="1">Multi-pass membrane protein</topology>
    </subcellularLocation>
</comment>
<evidence type="ECO:0000256" key="5">
    <source>
        <dbReference type="ARBA" id="ARBA00023136"/>
    </source>
</evidence>
<keyword evidence="5 6" id="KW-0472">Membrane</keyword>
<organism evidence="7">
    <name type="scientific">marine metagenome</name>
    <dbReference type="NCBI Taxonomy" id="408172"/>
    <lineage>
        <taxon>unclassified sequences</taxon>
        <taxon>metagenomes</taxon>
        <taxon>ecological metagenomes</taxon>
    </lineage>
</organism>